<accession>A0A417Y135</accession>
<dbReference type="InterPro" id="IPR029045">
    <property type="entry name" value="ClpP/crotonase-like_dom_sf"/>
</dbReference>
<dbReference type="Proteomes" id="UP000283644">
    <property type="component" value="Unassembled WGS sequence"/>
</dbReference>
<comment type="caution">
    <text evidence="7">The sequence shown here is derived from an EMBL/GenBank/DDBJ whole genome shotgun (WGS) entry which is preliminary data.</text>
</comment>
<evidence type="ECO:0000256" key="3">
    <source>
        <dbReference type="ARBA" id="ARBA00022832"/>
    </source>
</evidence>
<evidence type="ECO:0000313" key="7">
    <source>
        <dbReference type="EMBL" id="RHW26370.1"/>
    </source>
</evidence>
<dbReference type="SUPFAM" id="SSF52096">
    <property type="entry name" value="ClpP/crotonase"/>
    <property type="match status" value="1"/>
</dbReference>
<keyword evidence="4" id="KW-0443">Lipid metabolism</keyword>
<dbReference type="Gene3D" id="1.10.12.10">
    <property type="entry name" value="Lyase 2-enoyl-coa Hydratase, Chain A, domain 2"/>
    <property type="match status" value="1"/>
</dbReference>
<evidence type="ECO:0000256" key="4">
    <source>
        <dbReference type="ARBA" id="ARBA00023098"/>
    </source>
</evidence>
<dbReference type="EMBL" id="QXGH01000018">
    <property type="protein sequence ID" value="RHW26370.1"/>
    <property type="molecule type" value="Genomic_DNA"/>
</dbReference>
<evidence type="ECO:0000256" key="6">
    <source>
        <dbReference type="RuleBase" id="RU003707"/>
    </source>
</evidence>
<keyword evidence="8" id="KW-1185">Reference proteome</keyword>
<keyword evidence="5 7" id="KW-0413">Isomerase</keyword>
<dbReference type="InterPro" id="IPR045002">
    <property type="entry name" value="Ech1-like"/>
</dbReference>
<dbReference type="InterPro" id="IPR001753">
    <property type="entry name" value="Enoyl-CoA_hydra/iso"/>
</dbReference>
<dbReference type="GO" id="GO:0016853">
    <property type="term" value="F:isomerase activity"/>
    <property type="evidence" value="ECO:0007669"/>
    <property type="project" value="UniProtKB-KW"/>
</dbReference>
<proteinExistence type="inferred from homology"/>
<comment type="similarity">
    <text evidence="2 6">Belongs to the enoyl-CoA hydratase/isomerase family.</text>
</comment>
<dbReference type="InterPro" id="IPR014748">
    <property type="entry name" value="Enoyl-CoA_hydra_C"/>
</dbReference>
<keyword evidence="3" id="KW-0276">Fatty acid metabolism</keyword>
<dbReference type="AlphaFoldDB" id="A0A417Y135"/>
<comment type="pathway">
    <text evidence="1">Lipid metabolism; fatty acid beta-oxidation.</text>
</comment>
<evidence type="ECO:0000256" key="2">
    <source>
        <dbReference type="ARBA" id="ARBA00005254"/>
    </source>
</evidence>
<name>A0A417Y135_9ACTN</name>
<gene>
    <name evidence="7" type="ORF">D0Z08_15370</name>
</gene>
<evidence type="ECO:0000313" key="8">
    <source>
        <dbReference type="Proteomes" id="UP000283644"/>
    </source>
</evidence>
<reference evidence="7 8" key="1">
    <citation type="submission" date="2018-09" db="EMBL/GenBank/DDBJ databases">
        <title>Genome sequencing of Nocardioides immobilis CCTCC AB 2017083 for comparison to Nocardioides silvaticus.</title>
        <authorList>
            <person name="Li C."/>
            <person name="Wang G."/>
        </authorList>
    </citation>
    <scope>NUCLEOTIDE SEQUENCE [LARGE SCALE GENOMIC DNA]</scope>
    <source>
        <strain evidence="7 8">CCTCC AB 2017083</strain>
    </source>
</reference>
<protein>
    <submittedName>
        <fullName evidence="7">Enoyl-CoA hydratase/isomerase family protein</fullName>
    </submittedName>
</protein>
<dbReference type="InterPro" id="IPR018376">
    <property type="entry name" value="Enoyl-CoA_hyd/isom_CS"/>
</dbReference>
<evidence type="ECO:0000256" key="5">
    <source>
        <dbReference type="ARBA" id="ARBA00023235"/>
    </source>
</evidence>
<dbReference type="GO" id="GO:0006631">
    <property type="term" value="P:fatty acid metabolic process"/>
    <property type="evidence" value="ECO:0007669"/>
    <property type="project" value="UniProtKB-KW"/>
</dbReference>
<dbReference type="PANTHER" id="PTHR43149:SF1">
    <property type="entry name" value="DELTA(3,5)-DELTA(2,4)-DIENOYL-COA ISOMERASE, MITOCHONDRIAL"/>
    <property type="match status" value="1"/>
</dbReference>
<sequence>MSQPATHIVPARRYGITCVQDGSVLTITMDRPEVRNAMRPSTWAALAEVGATVGDDVRVVVLRGAGEAFSSGLDRRLLTGETVGEDAPLTTLFEMSFEQFDRTVETYQQGFLWLRDPRFISIAVVQGHAIGAGFQLALACDLRIATEDARFNMREPALGIVPDLTGTKHLVEAVGYARALEWTTSARFVEADEALVSGLVSRVVSRQDLDAAVDDLVQGMTAHPHGAVTATKSLLLGAIERTFDEQRVHERAAQFDRFQALAAATENA</sequence>
<evidence type="ECO:0000256" key="1">
    <source>
        <dbReference type="ARBA" id="ARBA00005005"/>
    </source>
</evidence>
<dbReference type="OrthoDB" id="341912at2"/>
<organism evidence="7 8">
    <name type="scientific">Nocardioides immobilis</name>
    <dbReference type="NCBI Taxonomy" id="2049295"/>
    <lineage>
        <taxon>Bacteria</taxon>
        <taxon>Bacillati</taxon>
        <taxon>Actinomycetota</taxon>
        <taxon>Actinomycetes</taxon>
        <taxon>Propionibacteriales</taxon>
        <taxon>Nocardioidaceae</taxon>
        <taxon>Nocardioides</taxon>
    </lineage>
</organism>
<dbReference type="PROSITE" id="PS00166">
    <property type="entry name" value="ENOYL_COA_HYDRATASE"/>
    <property type="match status" value="1"/>
</dbReference>
<dbReference type="PANTHER" id="PTHR43149">
    <property type="entry name" value="ENOYL-COA HYDRATASE"/>
    <property type="match status" value="1"/>
</dbReference>
<dbReference type="RefSeq" id="WP_118926156.1">
    <property type="nucleotide sequence ID" value="NZ_QXGH01000018.1"/>
</dbReference>
<dbReference type="Pfam" id="PF00378">
    <property type="entry name" value="ECH_1"/>
    <property type="match status" value="1"/>
</dbReference>
<dbReference type="CDD" id="cd06558">
    <property type="entry name" value="crotonase-like"/>
    <property type="match status" value="1"/>
</dbReference>
<dbReference type="Gene3D" id="3.90.226.10">
    <property type="entry name" value="2-enoyl-CoA Hydratase, Chain A, domain 1"/>
    <property type="match status" value="1"/>
</dbReference>